<dbReference type="PANTHER" id="PTHR14136">
    <property type="entry name" value="BTB_POZ DOMAIN-CONTAINING PROTEIN KCTD9"/>
    <property type="match status" value="1"/>
</dbReference>
<evidence type="ECO:0008006" key="4">
    <source>
        <dbReference type="Google" id="ProtNLM"/>
    </source>
</evidence>
<dbReference type="OrthoDB" id="7932329at2"/>
<dbReference type="PANTHER" id="PTHR14136:SF17">
    <property type="entry name" value="BTB_POZ DOMAIN-CONTAINING PROTEIN KCTD9"/>
    <property type="match status" value="1"/>
</dbReference>
<evidence type="ECO:0000313" key="3">
    <source>
        <dbReference type="Proteomes" id="UP000195667"/>
    </source>
</evidence>
<dbReference type="InterPro" id="IPR051082">
    <property type="entry name" value="Pentapeptide-BTB/POZ_domain"/>
</dbReference>
<evidence type="ECO:0000256" key="1">
    <source>
        <dbReference type="SAM" id="SignalP"/>
    </source>
</evidence>
<reference evidence="3" key="1">
    <citation type="submission" date="2017-02" db="EMBL/GenBank/DDBJ databases">
        <authorList>
            <person name="Daims H."/>
        </authorList>
    </citation>
    <scope>NUCLEOTIDE SEQUENCE [LARGE SCALE GENOMIC DNA]</scope>
</reference>
<sequence>MKKIFVVLLSLSVVRVAVAAPAVEHKKFVGDYRGKSFVGRKDLKFASFEGDISGANFSGCDLTGATIKGLALKTNFSRTNMRGFVFQNVNAAGSNFERTDLTRAVLSGRFSNGNFKMAVLDFANAQDSNFDAAVFNYASLHKFQGISASFFKANLYRATIIESVLYNVNMALSSVRGAVFIDNDLRKTNQYHIQWSTATYLKNNTMTGLFFELANPQ</sequence>
<dbReference type="InterPro" id="IPR001646">
    <property type="entry name" value="5peptide_repeat"/>
</dbReference>
<gene>
    <name evidence="2" type="ORF">CRENPOLYSF1_1100005</name>
</gene>
<evidence type="ECO:0000313" key="2">
    <source>
        <dbReference type="EMBL" id="SJM89397.1"/>
    </source>
</evidence>
<dbReference type="SUPFAM" id="SSF141571">
    <property type="entry name" value="Pentapeptide repeat-like"/>
    <property type="match status" value="1"/>
</dbReference>
<dbReference type="RefSeq" id="WP_087142110.1">
    <property type="nucleotide sequence ID" value="NZ_FUKI01000014.1"/>
</dbReference>
<feature type="chain" id="PRO_5012526202" description="Pentapeptide repeat protein" evidence="1">
    <location>
        <begin position="20"/>
        <end position="217"/>
    </location>
</feature>
<dbReference type="Proteomes" id="UP000195667">
    <property type="component" value="Unassembled WGS sequence"/>
</dbReference>
<organism evidence="2 3">
    <name type="scientific">Crenothrix polyspora</name>
    <dbReference type="NCBI Taxonomy" id="360316"/>
    <lineage>
        <taxon>Bacteria</taxon>
        <taxon>Pseudomonadati</taxon>
        <taxon>Pseudomonadota</taxon>
        <taxon>Gammaproteobacteria</taxon>
        <taxon>Methylococcales</taxon>
        <taxon>Crenotrichaceae</taxon>
        <taxon>Crenothrix</taxon>
    </lineage>
</organism>
<keyword evidence="3" id="KW-1185">Reference proteome</keyword>
<name>A0A1R4GZJ8_9GAMM</name>
<protein>
    <recommendedName>
        <fullName evidence="4">Pentapeptide repeat protein</fullName>
    </recommendedName>
</protein>
<feature type="signal peptide" evidence="1">
    <location>
        <begin position="1"/>
        <end position="19"/>
    </location>
</feature>
<keyword evidence="1" id="KW-0732">Signal</keyword>
<dbReference type="Pfam" id="PF00805">
    <property type="entry name" value="Pentapeptide"/>
    <property type="match status" value="2"/>
</dbReference>
<accession>A0A1R4GZJ8</accession>
<proteinExistence type="predicted"/>
<dbReference type="Gene3D" id="2.160.20.80">
    <property type="entry name" value="E3 ubiquitin-protein ligase SopA"/>
    <property type="match status" value="2"/>
</dbReference>
<dbReference type="EMBL" id="FUKI01000014">
    <property type="protein sequence ID" value="SJM89397.1"/>
    <property type="molecule type" value="Genomic_DNA"/>
</dbReference>
<dbReference type="AlphaFoldDB" id="A0A1R4GZJ8"/>